<keyword evidence="3" id="KW-1185">Reference proteome</keyword>
<reference evidence="2 3" key="2">
    <citation type="journal article" date="2011" name="J. Bacteriol.">
        <title>Genomes of three methylotrophs from a single niche uncover genetic and metabolic divergence of Methylophilaceae.</title>
        <authorList>
            <person name="Lapidus A."/>
            <person name="Clum A."/>
            <person name="Labutti K."/>
            <person name="Kaluzhnaya M.G."/>
            <person name="Lim S."/>
            <person name="Beck D.A."/>
            <person name="Glavina Del Rio T."/>
            <person name="Nolan M."/>
            <person name="Mavromatis K."/>
            <person name="Huntemann M."/>
            <person name="Lucas S."/>
            <person name="Lidstrom M.E."/>
            <person name="Ivanova N."/>
            <person name="Chistoserdova L."/>
        </authorList>
    </citation>
    <scope>NUCLEOTIDE SEQUENCE [LARGE SCALE GENOMIC DNA]</scope>
    <source>
        <strain evidence="2 3">SIP3-4</strain>
    </source>
</reference>
<dbReference type="KEGG" id="mei:Msip34_2041"/>
<evidence type="ECO:0000313" key="3">
    <source>
        <dbReference type="Proteomes" id="UP000002743"/>
    </source>
</evidence>
<dbReference type="STRING" id="582744.Msip34_2041"/>
<name>C6X7V6_METGS</name>
<reference evidence="3" key="1">
    <citation type="submission" date="2009-07" db="EMBL/GenBank/DDBJ databases">
        <title>Complete sequence of chromosome of Methylovorus sp. SIP3-4.</title>
        <authorList>
            <person name="Lucas S."/>
            <person name="Copeland A."/>
            <person name="Lapidus A."/>
            <person name="Glavina del Rio T."/>
            <person name="Tice H."/>
            <person name="Bruce D."/>
            <person name="Goodwin L."/>
            <person name="Pitluck S."/>
            <person name="Clum A."/>
            <person name="Larimer F."/>
            <person name="Land M."/>
            <person name="Hauser L."/>
            <person name="Kyrpides N."/>
            <person name="Mikhailova N."/>
            <person name="Kayluzhnaya M."/>
            <person name="Chistoserdova L."/>
        </authorList>
    </citation>
    <scope>NUCLEOTIDE SEQUENCE [LARGE SCALE GENOMIC DNA]</scope>
    <source>
        <strain evidence="3">SIP3-4</strain>
    </source>
</reference>
<evidence type="ECO:0000313" key="2">
    <source>
        <dbReference type="EMBL" id="ACT51283.1"/>
    </source>
</evidence>
<proteinExistence type="predicted"/>
<keyword evidence="1" id="KW-1133">Transmembrane helix</keyword>
<feature type="transmembrane region" description="Helical" evidence="1">
    <location>
        <begin position="235"/>
        <end position="256"/>
    </location>
</feature>
<keyword evidence="1" id="KW-0812">Transmembrane</keyword>
<dbReference type="HOGENOM" id="CLU_1068774_0_0_4"/>
<organism evidence="2 3">
    <name type="scientific">Methylovorus glucosotrophus (strain SIP3-4)</name>
    <dbReference type="NCBI Taxonomy" id="582744"/>
    <lineage>
        <taxon>Bacteria</taxon>
        <taxon>Pseudomonadati</taxon>
        <taxon>Pseudomonadota</taxon>
        <taxon>Betaproteobacteria</taxon>
        <taxon>Nitrosomonadales</taxon>
        <taxon>Methylophilaceae</taxon>
        <taxon>Methylovorus</taxon>
    </lineage>
</organism>
<dbReference type="AlphaFoldDB" id="C6X7V6"/>
<accession>C6X7V6</accession>
<dbReference type="RefSeq" id="WP_015830630.1">
    <property type="nucleotide sequence ID" value="NC_012969.1"/>
</dbReference>
<dbReference type="EMBL" id="CP001674">
    <property type="protein sequence ID" value="ACT51283.1"/>
    <property type="molecule type" value="Genomic_DNA"/>
</dbReference>
<protein>
    <submittedName>
        <fullName evidence="2">Uncharacterized protein</fullName>
    </submittedName>
</protein>
<keyword evidence="1" id="KW-0472">Membrane</keyword>
<sequence>MTDTNNNDMNDLEESLKVNTTIESLKKHSDLDKAIETFSNSEDRLYLKKFIRENGIDGNQDLETDFKLTLIAGDICEKANKIRIEHIKQLENASTDLISASLNSLEEFKDKILKELNDNLQTYITDSNNQNIVNVERLADLQNEGKVVYQNLLTSTISISNVITDLHSKSADKILKEVGSSHELTEKVATEMALRVLDKNAKAFEKRMADILRTHKSEYDKSVGRFNIQKIKEHIIIMSASMFIAGVGLIAAYQYIVDFI</sequence>
<evidence type="ECO:0000256" key="1">
    <source>
        <dbReference type="SAM" id="Phobius"/>
    </source>
</evidence>
<gene>
    <name evidence="2" type="ordered locus">Msip34_2041</name>
</gene>
<dbReference type="Proteomes" id="UP000002743">
    <property type="component" value="Chromosome"/>
</dbReference>